<proteinExistence type="predicted"/>
<dbReference type="Proteomes" id="UP001206595">
    <property type="component" value="Unassembled WGS sequence"/>
</dbReference>
<dbReference type="AlphaFoldDB" id="A0AAD5HAE6"/>
<feature type="signal peptide" evidence="1">
    <location>
        <begin position="1"/>
        <end position="18"/>
    </location>
</feature>
<sequence length="60" mass="6818">MITYFCMVLWFLCVKTLANSLTLSIGLPLSSIRKWRLFTRLKQFSAGRVTASYGSINLLS</sequence>
<gene>
    <name evidence="2" type="ORF">K450DRAFT_263496</name>
</gene>
<reference evidence="2" key="2">
    <citation type="journal article" date="2022" name="Proc. Natl. Acad. Sci. U.S.A.">
        <title>Diploid-dominant life cycles characterize the early evolution of Fungi.</title>
        <authorList>
            <person name="Amses K.R."/>
            <person name="Simmons D.R."/>
            <person name="Longcore J.E."/>
            <person name="Mondo S.J."/>
            <person name="Seto K."/>
            <person name="Jeronimo G.H."/>
            <person name="Bonds A.E."/>
            <person name="Quandt C.A."/>
            <person name="Davis W.J."/>
            <person name="Chang Y."/>
            <person name="Federici B.A."/>
            <person name="Kuo A."/>
            <person name="LaButti K."/>
            <person name="Pangilinan J."/>
            <person name="Andreopoulos W."/>
            <person name="Tritt A."/>
            <person name="Riley R."/>
            <person name="Hundley H."/>
            <person name="Johnson J."/>
            <person name="Lipzen A."/>
            <person name="Barry K."/>
            <person name="Lang B.F."/>
            <person name="Cuomo C.A."/>
            <person name="Buchler N.E."/>
            <person name="Grigoriev I.V."/>
            <person name="Spatafora J.W."/>
            <person name="Stajich J.E."/>
            <person name="James T.Y."/>
        </authorList>
    </citation>
    <scope>NUCLEOTIDE SEQUENCE</scope>
    <source>
        <strain evidence="2">AG</strain>
    </source>
</reference>
<protein>
    <submittedName>
        <fullName evidence="2">Uncharacterized protein</fullName>
    </submittedName>
</protein>
<evidence type="ECO:0000313" key="3">
    <source>
        <dbReference type="Proteomes" id="UP001206595"/>
    </source>
</evidence>
<organism evidence="2 3">
    <name type="scientific">Umbelopsis ramanniana AG</name>
    <dbReference type="NCBI Taxonomy" id="1314678"/>
    <lineage>
        <taxon>Eukaryota</taxon>
        <taxon>Fungi</taxon>
        <taxon>Fungi incertae sedis</taxon>
        <taxon>Mucoromycota</taxon>
        <taxon>Mucoromycotina</taxon>
        <taxon>Umbelopsidomycetes</taxon>
        <taxon>Umbelopsidales</taxon>
        <taxon>Umbelopsidaceae</taxon>
        <taxon>Umbelopsis</taxon>
    </lineage>
</organism>
<keyword evidence="3" id="KW-1185">Reference proteome</keyword>
<feature type="non-terminal residue" evidence="2">
    <location>
        <position position="60"/>
    </location>
</feature>
<accession>A0AAD5HAE6</accession>
<feature type="chain" id="PRO_5042198563" evidence="1">
    <location>
        <begin position="19"/>
        <end position="60"/>
    </location>
</feature>
<comment type="caution">
    <text evidence="2">The sequence shown here is derived from an EMBL/GenBank/DDBJ whole genome shotgun (WGS) entry which is preliminary data.</text>
</comment>
<dbReference type="RefSeq" id="XP_051440078.1">
    <property type="nucleotide sequence ID" value="XM_051592653.1"/>
</dbReference>
<keyword evidence="1" id="KW-0732">Signal</keyword>
<dbReference type="EMBL" id="MU621003">
    <property type="protein sequence ID" value="KAI8575073.1"/>
    <property type="molecule type" value="Genomic_DNA"/>
</dbReference>
<evidence type="ECO:0000256" key="1">
    <source>
        <dbReference type="SAM" id="SignalP"/>
    </source>
</evidence>
<dbReference type="GeneID" id="75917995"/>
<evidence type="ECO:0000313" key="2">
    <source>
        <dbReference type="EMBL" id="KAI8575073.1"/>
    </source>
</evidence>
<name>A0AAD5HAE6_UMBRA</name>
<reference evidence="2" key="1">
    <citation type="submission" date="2021-06" db="EMBL/GenBank/DDBJ databases">
        <authorList>
            <consortium name="DOE Joint Genome Institute"/>
            <person name="Mondo S.J."/>
            <person name="Amses K.R."/>
            <person name="Simmons D.R."/>
            <person name="Longcore J.E."/>
            <person name="Seto K."/>
            <person name="Alves G.H."/>
            <person name="Bonds A.E."/>
            <person name="Quandt C.A."/>
            <person name="Davis W.J."/>
            <person name="Chang Y."/>
            <person name="Letcher P.M."/>
            <person name="Powell M.J."/>
            <person name="Kuo A."/>
            <person name="Labutti K."/>
            <person name="Pangilinan J."/>
            <person name="Andreopoulos W."/>
            <person name="Tritt A."/>
            <person name="Riley R."/>
            <person name="Hundley H."/>
            <person name="Johnson J."/>
            <person name="Lipzen A."/>
            <person name="Barry K."/>
            <person name="Berbee M.L."/>
            <person name="Buchler N.E."/>
            <person name="Grigoriev I.V."/>
            <person name="Spatafora J.W."/>
            <person name="Stajich J.E."/>
            <person name="James T.Y."/>
        </authorList>
    </citation>
    <scope>NUCLEOTIDE SEQUENCE</scope>
    <source>
        <strain evidence="2">AG</strain>
    </source>
</reference>